<evidence type="ECO:0000313" key="2">
    <source>
        <dbReference type="EMBL" id="MBF8151528.1"/>
    </source>
</evidence>
<dbReference type="Proteomes" id="UP000611215">
    <property type="component" value="Unassembled WGS sequence"/>
</dbReference>
<proteinExistence type="predicted"/>
<keyword evidence="1" id="KW-0732">Signal</keyword>
<feature type="chain" id="PRO_5045519255" evidence="1">
    <location>
        <begin position="22"/>
        <end position="414"/>
    </location>
</feature>
<evidence type="ECO:0000256" key="1">
    <source>
        <dbReference type="SAM" id="SignalP"/>
    </source>
</evidence>
<sequence>MKKIYLYINICMLLAFSAVNAQTVNEGVLYVSEDTQFSTVERLDNLSTGSFYNDGDAFIYSHFNNDGILDFYQNTGLTRFIGSSIQLLSGLETSYLNDVYFNNTSAIAPFQVSGHIHINGESDFYEGIVDNDNFGGEITFYNNATHINTSDYSHVDGPVNKLGNQEFIYPIGDGGYYRFAGISAPGNVSALFEGKFYFENSDDIYSHDLRAGVIEEIDDQEYWTIEKRNENSENGFITLSWRDVTTPSSMVEAAQQDALTIVRWDEATNMWVDEGGVIDLDNQTVTTAVNDYGVFTFGRVKSNLILPCELVIYNSVTPNADGKNDYFLIDQPNNECARNLKVLVFNRWGVKVFETDNYGTHGNVFDGYSSGRLTLNSSERLPFGTYYYILEYEYGDETDNNQYKKAGYLYLSAN</sequence>
<dbReference type="EMBL" id="JADOET010000024">
    <property type="protein sequence ID" value="MBF8151528.1"/>
    <property type="molecule type" value="Genomic_DNA"/>
</dbReference>
<accession>A0ABS0EM73</accession>
<dbReference type="Pfam" id="PF13585">
    <property type="entry name" value="CHU_C"/>
    <property type="match status" value="1"/>
</dbReference>
<protein>
    <submittedName>
        <fullName evidence="2">Gliding motility-associated C-terminal domain-containing protein</fullName>
    </submittedName>
</protein>
<gene>
    <name evidence="2" type="ORF">ITJ86_16615</name>
</gene>
<reference evidence="2 3" key="1">
    <citation type="submission" date="2020-11" db="EMBL/GenBank/DDBJ databases">
        <title>Winogradskyella marina sp. nov., isolated from marine sediment.</title>
        <authorList>
            <person name="Bo J."/>
            <person name="Wang S."/>
            <person name="Song X."/>
            <person name="Du Z."/>
        </authorList>
    </citation>
    <scope>NUCLEOTIDE SEQUENCE [LARGE SCALE GENOMIC DNA]</scope>
    <source>
        <strain evidence="2 3">F6397</strain>
    </source>
</reference>
<keyword evidence="3" id="KW-1185">Reference proteome</keyword>
<feature type="signal peptide" evidence="1">
    <location>
        <begin position="1"/>
        <end position="21"/>
    </location>
</feature>
<evidence type="ECO:0000313" key="3">
    <source>
        <dbReference type="Proteomes" id="UP000611215"/>
    </source>
</evidence>
<organism evidence="2 3">
    <name type="scientific">Winogradskyella marina</name>
    <dbReference type="NCBI Taxonomy" id="2785530"/>
    <lineage>
        <taxon>Bacteria</taxon>
        <taxon>Pseudomonadati</taxon>
        <taxon>Bacteroidota</taxon>
        <taxon>Flavobacteriia</taxon>
        <taxon>Flavobacteriales</taxon>
        <taxon>Flavobacteriaceae</taxon>
        <taxon>Winogradskyella</taxon>
    </lineage>
</organism>
<name>A0ABS0EM73_9FLAO</name>
<comment type="caution">
    <text evidence="2">The sequence shown here is derived from an EMBL/GenBank/DDBJ whole genome shotgun (WGS) entry which is preliminary data.</text>
</comment>